<name>A0A9P9G9W3_FUSRE</name>
<sequence>MDYDWSRQKGVFVHPHPSTTQPFEPSGSVPLPHSISVANLSAPPSQDTAQTVPLTHLSSSALPTENIPFYDVVPEPTLNSCPWGYPSCPGRSWCPVSHPLQYSTNYSSIDHSISDTNLFTSTQSTFYQQSIQPNPPISANIYMYENTLTCLLPSERFILEERLKNRSWDDILKEHNQRWTPVNHQTALMNRLKKLREKYDVINQILPSRSGASKRSGHNTCSVKMPCAACGLQNY</sequence>
<dbReference type="RefSeq" id="XP_046044279.1">
    <property type="nucleotide sequence ID" value="XM_046200771.1"/>
</dbReference>
<dbReference type="GeneID" id="70230725"/>
<dbReference type="Proteomes" id="UP000720189">
    <property type="component" value="Unassembled WGS sequence"/>
</dbReference>
<comment type="caution">
    <text evidence="2">The sequence shown here is derived from an EMBL/GenBank/DDBJ whole genome shotgun (WGS) entry which is preliminary data.</text>
</comment>
<organism evidence="2 3">
    <name type="scientific">Fusarium redolens</name>
    <dbReference type="NCBI Taxonomy" id="48865"/>
    <lineage>
        <taxon>Eukaryota</taxon>
        <taxon>Fungi</taxon>
        <taxon>Dikarya</taxon>
        <taxon>Ascomycota</taxon>
        <taxon>Pezizomycotina</taxon>
        <taxon>Sordariomycetes</taxon>
        <taxon>Hypocreomycetidae</taxon>
        <taxon>Hypocreales</taxon>
        <taxon>Nectriaceae</taxon>
        <taxon>Fusarium</taxon>
        <taxon>Fusarium redolens species complex</taxon>
    </lineage>
</organism>
<protein>
    <submittedName>
        <fullName evidence="2">Uncharacterized protein</fullName>
    </submittedName>
</protein>
<feature type="region of interest" description="Disordered" evidence="1">
    <location>
        <begin position="1"/>
        <end position="29"/>
    </location>
</feature>
<dbReference type="OrthoDB" id="5108091at2759"/>
<keyword evidence="3" id="KW-1185">Reference proteome</keyword>
<evidence type="ECO:0000256" key="1">
    <source>
        <dbReference type="SAM" id="MobiDB-lite"/>
    </source>
</evidence>
<accession>A0A9P9G9W3</accession>
<dbReference type="AlphaFoldDB" id="A0A9P9G9W3"/>
<evidence type="ECO:0000313" key="3">
    <source>
        <dbReference type="Proteomes" id="UP000720189"/>
    </source>
</evidence>
<evidence type="ECO:0000313" key="2">
    <source>
        <dbReference type="EMBL" id="KAH7233934.1"/>
    </source>
</evidence>
<proteinExistence type="predicted"/>
<reference evidence="2" key="1">
    <citation type="journal article" date="2021" name="Nat. Commun.">
        <title>Genetic determinants of endophytism in the Arabidopsis root mycobiome.</title>
        <authorList>
            <person name="Mesny F."/>
            <person name="Miyauchi S."/>
            <person name="Thiergart T."/>
            <person name="Pickel B."/>
            <person name="Atanasova L."/>
            <person name="Karlsson M."/>
            <person name="Huettel B."/>
            <person name="Barry K.W."/>
            <person name="Haridas S."/>
            <person name="Chen C."/>
            <person name="Bauer D."/>
            <person name="Andreopoulos W."/>
            <person name="Pangilinan J."/>
            <person name="LaButti K."/>
            <person name="Riley R."/>
            <person name="Lipzen A."/>
            <person name="Clum A."/>
            <person name="Drula E."/>
            <person name="Henrissat B."/>
            <person name="Kohler A."/>
            <person name="Grigoriev I.V."/>
            <person name="Martin F.M."/>
            <person name="Hacquard S."/>
        </authorList>
    </citation>
    <scope>NUCLEOTIDE SEQUENCE</scope>
    <source>
        <strain evidence="2">MPI-CAGE-AT-0023</strain>
    </source>
</reference>
<gene>
    <name evidence="2" type="ORF">BKA55DRAFT_710035</name>
</gene>
<dbReference type="EMBL" id="JAGMUX010000018">
    <property type="protein sequence ID" value="KAH7233934.1"/>
    <property type="molecule type" value="Genomic_DNA"/>
</dbReference>